<evidence type="ECO:0000256" key="3">
    <source>
        <dbReference type="ARBA" id="ARBA00001959"/>
    </source>
</evidence>
<dbReference type="Gene3D" id="2.60.40.10">
    <property type="entry name" value="Immunoglobulins"/>
    <property type="match status" value="2"/>
</dbReference>
<evidence type="ECO:0000313" key="14">
    <source>
        <dbReference type="EMBL" id="MCW3787010.1"/>
    </source>
</evidence>
<evidence type="ECO:0000256" key="1">
    <source>
        <dbReference type="ARBA" id="ARBA00001412"/>
    </source>
</evidence>
<evidence type="ECO:0000256" key="9">
    <source>
        <dbReference type="ARBA" id="ARBA00022837"/>
    </source>
</evidence>
<evidence type="ECO:0000256" key="4">
    <source>
        <dbReference type="ARBA" id="ARBA00007401"/>
    </source>
</evidence>
<evidence type="ECO:0000256" key="11">
    <source>
        <dbReference type="ARBA" id="ARBA00032230"/>
    </source>
</evidence>
<dbReference type="PRINTS" id="PR00132">
    <property type="entry name" value="GLHYDRLASE2"/>
</dbReference>
<keyword evidence="10" id="KW-0326">Glycosidase</keyword>
<dbReference type="SUPFAM" id="SSF51445">
    <property type="entry name" value="(Trans)glycosidases"/>
    <property type="match status" value="1"/>
</dbReference>
<evidence type="ECO:0000256" key="12">
    <source>
        <dbReference type="SAM" id="SignalP"/>
    </source>
</evidence>
<dbReference type="PANTHER" id="PTHR46323">
    <property type="entry name" value="BETA-GALACTOSIDASE"/>
    <property type="match status" value="1"/>
</dbReference>
<dbReference type="SUPFAM" id="SSF49785">
    <property type="entry name" value="Galactose-binding domain-like"/>
    <property type="match status" value="1"/>
</dbReference>
<dbReference type="InterPro" id="IPR006104">
    <property type="entry name" value="Glyco_hydro_2_N"/>
</dbReference>
<dbReference type="InterPro" id="IPR011013">
    <property type="entry name" value="Gal_mutarotase_sf_dom"/>
</dbReference>
<dbReference type="InterPro" id="IPR006102">
    <property type="entry name" value="Ig-like_GH2"/>
</dbReference>
<reference evidence="14" key="1">
    <citation type="submission" date="2022-10" db="EMBL/GenBank/DDBJ databases">
        <authorList>
            <person name="Yu W.X."/>
        </authorList>
    </citation>
    <scope>NUCLEOTIDE SEQUENCE</scope>
    <source>
        <strain evidence="14">AAT</strain>
    </source>
</reference>
<evidence type="ECO:0000259" key="13">
    <source>
        <dbReference type="SMART" id="SM01038"/>
    </source>
</evidence>
<dbReference type="SMART" id="SM01038">
    <property type="entry name" value="Bgal_small_N"/>
    <property type="match status" value="1"/>
</dbReference>
<comment type="cofactor">
    <cofactor evidence="2">
        <name>Ca(2+)</name>
        <dbReference type="ChEBI" id="CHEBI:29108"/>
    </cofactor>
</comment>
<keyword evidence="9" id="KW-0106">Calcium</keyword>
<keyword evidence="15" id="KW-1185">Reference proteome</keyword>
<evidence type="ECO:0000313" key="15">
    <source>
        <dbReference type="Proteomes" id="UP001209229"/>
    </source>
</evidence>
<dbReference type="InterPro" id="IPR036156">
    <property type="entry name" value="Beta-gal/glucu_dom_sf"/>
</dbReference>
<dbReference type="SUPFAM" id="SSF74650">
    <property type="entry name" value="Galactose mutarotase-like"/>
    <property type="match status" value="1"/>
</dbReference>
<dbReference type="Gene3D" id="2.70.98.10">
    <property type="match status" value="1"/>
</dbReference>
<dbReference type="PROSITE" id="PS00608">
    <property type="entry name" value="GLYCOSYL_HYDROL_F2_2"/>
    <property type="match status" value="1"/>
</dbReference>
<sequence>MQRALLLLVLVLCGTVYGQNNIPDWENPEVFGINKEKTRATFMPYQSKEAAIKNNYEDSDWYLSLNGTWKFNWVYKPADRPKDFYTEDYDVSSWGEISVPGNWELNGYGTPIYTNINYPFPKNPPFVDHQHNPVGSYKRSFSLPENWNGRRVYLHFESGAAAMYVWVNGEKVGYSQNTKSPTEFDITPYVKAGKNNVSIEAYRWSDGSYLEDQDFWRLSGFDRGIYLYSTDQIRIADFFAKAGLDSKYQNGILDVEIDVANKVAESKAADIAITLQDKNGKTILESGSSVDLKGNSEETVNIKAEVKNVLHWSNETPELYTLVLTLNDEQGKLIESTSCKVGFRTVEIKDAQLMVNGKPVLVRGVNLHEHNANTGHVIDKETMLKDIELMKQHNINAVRMSHYPQNPLWYQLCDEYGLFLVDEANIEAHAMGAEWQAWFDKNKHTAYRPEWAPAHKDRVERLFERDKNHPSVIIWSMGNECGNGPVFYDIYDWLKKADPTRMVQFEQAGENRNTDIVCPMYPGIESMKKYAERTDVERPFIMCEYSHAMGNSNGNFQEYFDIISSSKQMQGGFIWDWVDQGLKATDDSGRDYYAYGGDIGGYKYTHDENFCANGVVAADRTPHPALNEVKKVYQDILFSSEDISTGVLTVKNIFLYNDLKDYAFNWVLKKNGEVVSEKAFKVSLAGGLTKNVKLPLPKVSAQAGEEYTVDVYAYTKNATPFVPAGFEIAREQFVLKGNKYFDAETAVAGTVSVEEKDNRIYVKADQVEVRIDKWSGLLSSYKVDGQNLLNGGPEPDFWRAPIDNDYGNGMPWKLNIWRTAGKNRSVKSIDINKENDKVVVTSNLYLNDVSSNYTLVYTIFADGKTQVEAKWEAGREGLPEIPRFGMQMRLSGEFDQFNYYGRGPWENYSDRNTASFLGVYSSTVAEQRVDYIRPQENGNKTDVRWITLTNKDGVGLKIEGLQPLSVKVAHNSSDDVDAGLTKKQMHPSDVTPRNQVYLNVDFKQRGLGGDDSWGRYPHTQYLLLDKSYSYGYIISPVK</sequence>
<dbReference type="InterPro" id="IPR017853">
    <property type="entry name" value="GH"/>
</dbReference>
<dbReference type="InterPro" id="IPR032312">
    <property type="entry name" value="LacZ_4"/>
</dbReference>
<dbReference type="Gene3D" id="2.60.120.260">
    <property type="entry name" value="Galactose-binding domain-like"/>
    <property type="match status" value="1"/>
</dbReference>
<feature type="signal peptide" evidence="12">
    <location>
        <begin position="1"/>
        <end position="18"/>
    </location>
</feature>
<proteinExistence type="inferred from homology"/>
<dbReference type="EC" id="3.2.1.23" evidence="6"/>
<dbReference type="InterPro" id="IPR008979">
    <property type="entry name" value="Galactose-bd-like_sf"/>
</dbReference>
<dbReference type="Pfam" id="PF02836">
    <property type="entry name" value="Glyco_hydro_2_C"/>
    <property type="match status" value="1"/>
</dbReference>
<dbReference type="GO" id="GO:0004565">
    <property type="term" value="F:beta-galactosidase activity"/>
    <property type="evidence" value="ECO:0007669"/>
    <property type="project" value="UniProtKB-EC"/>
</dbReference>
<dbReference type="SUPFAM" id="SSF49303">
    <property type="entry name" value="beta-Galactosidase/glucuronidase domain"/>
    <property type="match status" value="2"/>
</dbReference>
<evidence type="ECO:0000256" key="5">
    <source>
        <dbReference type="ARBA" id="ARBA00011245"/>
    </source>
</evidence>
<dbReference type="Pfam" id="PF00703">
    <property type="entry name" value="Glyco_hydro_2"/>
    <property type="match status" value="1"/>
</dbReference>
<dbReference type="AlphaFoldDB" id="A0AAE3M551"/>
<evidence type="ECO:0000256" key="7">
    <source>
        <dbReference type="ARBA" id="ARBA00013303"/>
    </source>
</evidence>
<dbReference type="Proteomes" id="UP001209229">
    <property type="component" value="Unassembled WGS sequence"/>
</dbReference>
<feature type="chain" id="PRO_5042158170" description="Beta-galactosidase" evidence="12">
    <location>
        <begin position="19"/>
        <end position="1038"/>
    </location>
</feature>
<dbReference type="GO" id="GO:0005990">
    <property type="term" value="P:lactose catabolic process"/>
    <property type="evidence" value="ECO:0007669"/>
    <property type="project" value="TreeGrafter"/>
</dbReference>
<gene>
    <name evidence="14" type="ORF">OM075_11055</name>
</gene>
<organism evidence="14 15">
    <name type="scientific">Plebeiibacterium sediminum</name>
    <dbReference type="NCBI Taxonomy" id="2992112"/>
    <lineage>
        <taxon>Bacteria</taxon>
        <taxon>Pseudomonadati</taxon>
        <taxon>Bacteroidota</taxon>
        <taxon>Bacteroidia</taxon>
        <taxon>Marinilabiliales</taxon>
        <taxon>Marinilabiliaceae</taxon>
        <taxon>Plebeiibacterium</taxon>
    </lineage>
</organism>
<dbReference type="Pfam" id="PF02929">
    <property type="entry name" value="Bgal_small_N"/>
    <property type="match status" value="1"/>
</dbReference>
<dbReference type="RefSeq" id="WP_301190575.1">
    <property type="nucleotide sequence ID" value="NZ_JAPDPJ010000022.1"/>
</dbReference>
<dbReference type="FunFam" id="3.20.20.80:FF:000018">
    <property type="entry name" value="Beta-galactosidase"/>
    <property type="match status" value="1"/>
</dbReference>
<evidence type="ECO:0000256" key="8">
    <source>
        <dbReference type="ARBA" id="ARBA00022801"/>
    </source>
</evidence>
<keyword evidence="8" id="KW-0378">Hydrolase</keyword>
<evidence type="ECO:0000256" key="6">
    <source>
        <dbReference type="ARBA" id="ARBA00012756"/>
    </source>
</evidence>
<comment type="cofactor">
    <cofactor evidence="3">
        <name>Na(+)</name>
        <dbReference type="ChEBI" id="CHEBI:29101"/>
    </cofactor>
</comment>
<keyword evidence="12" id="KW-0732">Signal</keyword>
<dbReference type="InterPro" id="IPR050347">
    <property type="entry name" value="Bact_Beta-galactosidase"/>
</dbReference>
<dbReference type="Gene3D" id="3.20.20.80">
    <property type="entry name" value="Glycosidases"/>
    <property type="match status" value="1"/>
</dbReference>
<feature type="domain" description="Beta galactosidase small chain/" evidence="13">
    <location>
        <begin position="761"/>
        <end position="1035"/>
    </location>
</feature>
<evidence type="ECO:0000256" key="10">
    <source>
        <dbReference type="ARBA" id="ARBA00023295"/>
    </source>
</evidence>
<name>A0AAE3M551_9BACT</name>
<dbReference type="EMBL" id="JAPDPJ010000022">
    <property type="protein sequence ID" value="MCW3787010.1"/>
    <property type="molecule type" value="Genomic_DNA"/>
</dbReference>
<dbReference type="InterPro" id="IPR023232">
    <property type="entry name" value="Glyco_hydro_2_AS"/>
</dbReference>
<comment type="catalytic activity">
    <reaction evidence="1">
        <text>Hydrolysis of terminal non-reducing beta-D-galactose residues in beta-D-galactosides.</text>
        <dbReference type="EC" id="3.2.1.23"/>
    </reaction>
</comment>
<evidence type="ECO:0000256" key="2">
    <source>
        <dbReference type="ARBA" id="ARBA00001913"/>
    </source>
</evidence>
<comment type="subunit">
    <text evidence="5">Monomer.</text>
</comment>
<dbReference type="Pfam" id="PF02837">
    <property type="entry name" value="Glyco_hydro_2_N"/>
    <property type="match status" value="1"/>
</dbReference>
<protein>
    <recommendedName>
        <fullName evidence="7">Beta-galactosidase</fullName>
        <ecNumber evidence="6">3.2.1.23</ecNumber>
    </recommendedName>
    <alternativeName>
        <fullName evidence="11">Lactase</fullName>
    </alternativeName>
</protein>
<dbReference type="PANTHER" id="PTHR46323:SF2">
    <property type="entry name" value="BETA-GALACTOSIDASE"/>
    <property type="match status" value="1"/>
</dbReference>
<dbReference type="InterPro" id="IPR006101">
    <property type="entry name" value="Glyco_hydro_2"/>
</dbReference>
<dbReference type="InterPro" id="IPR006103">
    <property type="entry name" value="Glyco_hydro_2_cat"/>
</dbReference>
<comment type="caution">
    <text evidence="14">The sequence shown here is derived from an EMBL/GenBank/DDBJ whole genome shotgun (WGS) entry which is preliminary data.</text>
</comment>
<dbReference type="InterPro" id="IPR013783">
    <property type="entry name" value="Ig-like_fold"/>
</dbReference>
<dbReference type="Pfam" id="PF16353">
    <property type="entry name" value="LacZ_4"/>
    <property type="match status" value="1"/>
</dbReference>
<comment type="similarity">
    <text evidence="4">Belongs to the glycosyl hydrolase 2 family.</text>
</comment>
<dbReference type="FunFam" id="2.60.40.10:FF:000680">
    <property type="entry name" value="Beta-galactosidase"/>
    <property type="match status" value="1"/>
</dbReference>
<accession>A0AAE3M551</accession>
<dbReference type="GO" id="GO:0009341">
    <property type="term" value="C:beta-galactosidase complex"/>
    <property type="evidence" value="ECO:0007669"/>
    <property type="project" value="InterPro"/>
</dbReference>
<dbReference type="GO" id="GO:0030246">
    <property type="term" value="F:carbohydrate binding"/>
    <property type="evidence" value="ECO:0007669"/>
    <property type="project" value="InterPro"/>
</dbReference>
<dbReference type="InterPro" id="IPR014718">
    <property type="entry name" value="GH-type_carb-bd"/>
</dbReference>
<dbReference type="InterPro" id="IPR004199">
    <property type="entry name" value="B-gal_small/dom_5"/>
</dbReference>